<name>A0A8S3V5C9_MYTED</name>
<reference evidence="1" key="1">
    <citation type="submission" date="2021-03" db="EMBL/GenBank/DDBJ databases">
        <authorList>
            <person name="Bekaert M."/>
        </authorList>
    </citation>
    <scope>NUCLEOTIDE SEQUENCE</scope>
</reference>
<protein>
    <recommendedName>
        <fullName evidence="3">Endonuclease/exonuclease/phosphatase domain-containing protein</fullName>
    </recommendedName>
</protein>
<organism evidence="1 2">
    <name type="scientific">Mytilus edulis</name>
    <name type="common">Blue mussel</name>
    <dbReference type="NCBI Taxonomy" id="6550"/>
    <lineage>
        <taxon>Eukaryota</taxon>
        <taxon>Metazoa</taxon>
        <taxon>Spiralia</taxon>
        <taxon>Lophotrochozoa</taxon>
        <taxon>Mollusca</taxon>
        <taxon>Bivalvia</taxon>
        <taxon>Autobranchia</taxon>
        <taxon>Pteriomorphia</taxon>
        <taxon>Mytilida</taxon>
        <taxon>Mytiloidea</taxon>
        <taxon>Mytilidae</taxon>
        <taxon>Mytilinae</taxon>
        <taxon>Mytilus</taxon>
    </lineage>
</organism>
<sequence length="468" mass="55095">MNIIMKSMKFVSSTCQNRDIILSSEERQDVENMLKVNANKKMLQNFVMQKNEKKVVLKDVHDIHSGIKKIDKDRPSQLNDWVLLSNMSRMQARKTKCITFDQKASKETDVIVLEWFVGKEIAKSAVDDGLVIEEEHVETRPEMVSTLCLDKLVNIRLIEKYCTKEAWKSIESIYCIKDELNLYICNFCKSDADAKETRYSNERKDRENKKGGGWIVYFDNDIKYERMTLLQNENIETVWFKIFPKHKESFLLCFVYRPPNSQTSWYTYFENEVVKGLSINDNILLMGDFNIDFLKPLPSKWSTYITTYGLHQMVVDPTRVTSTSVTLIDHIYSTNPTSLINVIVPSYAPGDHYPVSCTVNKFAKLIKDKPDSHFEIKYRNFKTFNDEMFLQDLSNQPFDIIQEINDPNEAMDMWYYLLVNVLDKHAPVVTRRVKNKCQPEWYTNEIGKSKFQRDYFHKKKDTENYKKI</sequence>
<dbReference type="OrthoDB" id="6154567at2759"/>
<proteinExistence type="predicted"/>
<dbReference type="PANTHER" id="PTHR33776">
    <property type="entry name" value="ENDO/EXONUCLEASE/PHOSPHATASE DOMAIN-CONTAINING PROTEIN"/>
    <property type="match status" value="1"/>
</dbReference>
<dbReference type="Gene3D" id="3.60.10.10">
    <property type="entry name" value="Endonuclease/exonuclease/phosphatase"/>
    <property type="match status" value="1"/>
</dbReference>
<dbReference type="InterPro" id="IPR036691">
    <property type="entry name" value="Endo/exonu/phosph_ase_sf"/>
</dbReference>
<gene>
    <name evidence="1" type="ORF">MEDL_61158</name>
</gene>
<evidence type="ECO:0008006" key="3">
    <source>
        <dbReference type="Google" id="ProtNLM"/>
    </source>
</evidence>
<dbReference type="SUPFAM" id="SSF56219">
    <property type="entry name" value="DNase I-like"/>
    <property type="match status" value="1"/>
</dbReference>
<dbReference type="AlphaFoldDB" id="A0A8S3V5C9"/>
<comment type="caution">
    <text evidence="1">The sequence shown here is derived from an EMBL/GenBank/DDBJ whole genome shotgun (WGS) entry which is preliminary data.</text>
</comment>
<dbReference type="EMBL" id="CAJPWZ010002969">
    <property type="protein sequence ID" value="CAG2249279.1"/>
    <property type="molecule type" value="Genomic_DNA"/>
</dbReference>
<accession>A0A8S3V5C9</accession>
<dbReference type="PANTHER" id="PTHR33776:SF4">
    <property type="entry name" value="ENDONUCLEASE_EXONUCLEASE_PHOSPHATASE DOMAIN-CONTAINING PROTEIN"/>
    <property type="match status" value="1"/>
</dbReference>
<keyword evidence="2" id="KW-1185">Reference proteome</keyword>
<evidence type="ECO:0000313" key="2">
    <source>
        <dbReference type="Proteomes" id="UP000683360"/>
    </source>
</evidence>
<evidence type="ECO:0000313" key="1">
    <source>
        <dbReference type="EMBL" id="CAG2249279.1"/>
    </source>
</evidence>
<dbReference type="Proteomes" id="UP000683360">
    <property type="component" value="Unassembled WGS sequence"/>
</dbReference>
<dbReference type="GO" id="GO:0003824">
    <property type="term" value="F:catalytic activity"/>
    <property type="evidence" value="ECO:0007669"/>
    <property type="project" value="InterPro"/>
</dbReference>